<dbReference type="PROSITE" id="PS00134">
    <property type="entry name" value="TRYPSIN_HIS"/>
    <property type="match status" value="1"/>
</dbReference>
<sequence length="444" mass="49988">MTYKWSTSLWVIVGFCLIQTTIGLMKGELENEALQAPENHISGDATSIDQSNRRLDRPLQRRKAFRVVQADLQKRHLDLNLLRKKRFVSVMLNPFSVRVKNKTLQECTTPSGEKGYCRRYQHCKTMGSNDNLWKLLGQLCVIENISIGICCPENAGDGVGPEFSLRLPSQADDYDAVDGMDGDNSVDGRDSRDRPEERGCGISTKQLSKIAGGRPADPGEWPWMAALVPNSGQQQFCGGVLITDRHVLTAAHCVLNLKIHQFLVRLGEYDFTQYNETRSRDFRVTEIRSHVDFDPVSYENDIALLKLFRPSYFNSYIWPICMPPLDDTWDGYRGVVVGWGTQFFGGPHSKVLMEVSLPIWSNRDCQDVYINRIFESSICAGDYGGGKDSCQGDSGGPLMLQLPNNRWVVAGVVSWGIRCGEANHPGIYTRISSYVRWIIENAVF</sequence>
<evidence type="ECO:0000256" key="6">
    <source>
        <dbReference type="ARBA" id="ARBA00068096"/>
    </source>
</evidence>
<dbReference type="PROSITE" id="PS00135">
    <property type="entry name" value="TRYPSIN_SER"/>
    <property type="match status" value="1"/>
</dbReference>
<evidence type="ECO:0000256" key="1">
    <source>
        <dbReference type="ARBA" id="ARBA00004613"/>
    </source>
</evidence>
<dbReference type="AlphaFoldDB" id="A0A6I8TGA5"/>
<evidence type="ECO:0000259" key="10">
    <source>
        <dbReference type="PROSITE" id="PS50240"/>
    </source>
</evidence>
<reference evidence="11" key="2">
    <citation type="submission" date="2020-05" db="UniProtKB">
        <authorList>
            <consortium name="EnsemblMetazoa"/>
        </authorList>
    </citation>
    <scope>IDENTIFICATION</scope>
    <source>
        <strain evidence="11">LVP_AGWG</strain>
    </source>
</reference>
<evidence type="ECO:0000256" key="4">
    <source>
        <dbReference type="ARBA" id="ARBA00023157"/>
    </source>
</evidence>
<dbReference type="PANTHER" id="PTHR24252:SF7">
    <property type="entry name" value="HYALIN"/>
    <property type="match status" value="1"/>
</dbReference>
<dbReference type="InterPro" id="IPR018114">
    <property type="entry name" value="TRYPSIN_HIS"/>
</dbReference>
<evidence type="ECO:0000256" key="5">
    <source>
        <dbReference type="ARBA" id="ARBA00024195"/>
    </source>
</evidence>
<feature type="region of interest" description="Disordered" evidence="8">
    <location>
        <begin position="174"/>
        <end position="199"/>
    </location>
</feature>
<feature type="compositionally biased region" description="Basic and acidic residues" evidence="8">
    <location>
        <begin position="186"/>
        <end position="199"/>
    </location>
</feature>
<dbReference type="PROSITE" id="PS50240">
    <property type="entry name" value="TRYPSIN_DOM"/>
    <property type="match status" value="1"/>
</dbReference>
<feature type="domain" description="Peptidase S1" evidence="10">
    <location>
        <begin position="210"/>
        <end position="443"/>
    </location>
</feature>
<comment type="similarity">
    <text evidence="5">Belongs to the peptidase S1 family. CLIP subfamily.</text>
</comment>
<dbReference type="GO" id="GO:0004252">
    <property type="term" value="F:serine-type endopeptidase activity"/>
    <property type="evidence" value="ECO:0007669"/>
    <property type="project" value="InterPro"/>
</dbReference>
<dbReference type="InterPro" id="IPR043504">
    <property type="entry name" value="Peptidase_S1_PA_chymotrypsin"/>
</dbReference>
<gene>
    <name evidence="11" type="primary">5569658</name>
</gene>
<dbReference type="InParanoid" id="A0A6I8TGA5"/>
<dbReference type="PRINTS" id="PR00722">
    <property type="entry name" value="CHYMOTRYPSIN"/>
</dbReference>
<name>A0A6I8TGA5_AEDAE</name>
<keyword evidence="4" id="KW-1015">Disulfide bond</keyword>
<evidence type="ECO:0000313" key="12">
    <source>
        <dbReference type="Proteomes" id="UP000008820"/>
    </source>
</evidence>
<organism evidence="11 12">
    <name type="scientific">Aedes aegypti</name>
    <name type="common">Yellowfever mosquito</name>
    <name type="synonym">Culex aegypti</name>
    <dbReference type="NCBI Taxonomy" id="7159"/>
    <lineage>
        <taxon>Eukaryota</taxon>
        <taxon>Metazoa</taxon>
        <taxon>Ecdysozoa</taxon>
        <taxon>Arthropoda</taxon>
        <taxon>Hexapoda</taxon>
        <taxon>Insecta</taxon>
        <taxon>Pterygota</taxon>
        <taxon>Neoptera</taxon>
        <taxon>Endopterygota</taxon>
        <taxon>Diptera</taxon>
        <taxon>Nematocera</taxon>
        <taxon>Culicoidea</taxon>
        <taxon>Culicidae</taxon>
        <taxon>Culicinae</taxon>
        <taxon>Aedini</taxon>
        <taxon>Aedes</taxon>
        <taxon>Stegomyia</taxon>
    </lineage>
</organism>
<dbReference type="InterPro" id="IPR022700">
    <property type="entry name" value="CLIP"/>
</dbReference>
<evidence type="ECO:0000313" key="11">
    <source>
        <dbReference type="EnsemblMetazoa" id="AAEL007796-PB"/>
    </source>
</evidence>
<dbReference type="InterPro" id="IPR001314">
    <property type="entry name" value="Peptidase_S1A"/>
</dbReference>
<evidence type="ECO:0000256" key="3">
    <source>
        <dbReference type="ARBA" id="ARBA00022729"/>
    </source>
</evidence>
<dbReference type="Proteomes" id="UP000008820">
    <property type="component" value="Chromosome 3"/>
</dbReference>
<dbReference type="InterPro" id="IPR009003">
    <property type="entry name" value="Peptidase_S1_PA"/>
</dbReference>
<dbReference type="InterPro" id="IPR033116">
    <property type="entry name" value="TRYPSIN_SER"/>
</dbReference>
<comment type="subcellular location">
    <subcellularLocation>
        <location evidence="1">Secreted</location>
    </subcellularLocation>
</comment>
<evidence type="ECO:0000256" key="7">
    <source>
        <dbReference type="ARBA" id="ARBA00076468"/>
    </source>
</evidence>
<proteinExistence type="inferred from homology"/>
<dbReference type="CDD" id="cd00190">
    <property type="entry name" value="Tryp_SPc"/>
    <property type="match status" value="1"/>
</dbReference>
<dbReference type="SUPFAM" id="SSF50494">
    <property type="entry name" value="Trypsin-like serine proteases"/>
    <property type="match status" value="1"/>
</dbReference>
<dbReference type="Pfam" id="PF00089">
    <property type="entry name" value="Trypsin"/>
    <property type="match status" value="1"/>
</dbReference>
<dbReference type="SMART" id="SM00020">
    <property type="entry name" value="Tryp_SPc"/>
    <property type="match status" value="1"/>
</dbReference>
<reference evidence="11 12" key="1">
    <citation type="submission" date="2017-06" db="EMBL/GenBank/DDBJ databases">
        <title>Aedes aegypti genome working group (AGWG) sequencing and assembly.</title>
        <authorList>
            <consortium name="Aedes aegypti Genome Working Group (AGWG)"/>
            <person name="Matthews B.J."/>
        </authorList>
    </citation>
    <scope>NUCLEOTIDE SEQUENCE [LARGE SCALE GENOMIC DNA]</scope>
    <source>
        <strain evidence="11 12">LVP_AGWG</strain>
    </source>
</reference>
<feature type="chain" id="PRO_5043972029" description="Phenoloxidase-activating factor 2" evidence="9">
    <location>
        <begin position="24"/>
        <end position="444"/>
    </location>
</feature>
<dbReference type="InterPro" id="IPR001254">
    <property type="entry name" value="Trypsin_dom"/>
</dbReference>
<accession>A0A6I8TGA5</accession>
<dbReference type="GO" id="GO:0006508">
    <property type="term" value="P:proteolysis"/>
    <property type="evidence" value="ECO:0007669"/>
    <property type="project" value="InterPro"/>
</dbReference>
<dbReference type="PANTHER" id="PTHR24252">
    <property type="entry name" value="ACROSIN-RELATED"/>
    <property type="match status" value="1"/>
</dbReference>
<dbReference type="OrthoDB" id="5918597at2759"/>
<dbReference type="EnsemblMetazoa" id="AAEL007796-RB">
    <property type="protein sequence ID" value="AAEL007796-PB"/>
    <property type="gene ID" value="AAEL007796"/>
</dbReference>
<dbReference type="SMART" id="SM00680">
    <property type="entry name" value="CLIP"/>
    <property type="match status" value="1"/>
</dbReference>
<evidence type="ECO:0000256" key="2">
    <source>
        <dbReference type="ARBA" id="ARBA00022525"/>
    </source>
</evidence>
<dbReference type="FunFam" id="2.40.10.10:FF:000038">
    <property type="entry name" value="Serine protease"/>
    <property type="match status" value="1"/>
</dbReference>
<keyword evidence="3 9" id="KW-0732">Signal</keyword>
<keyword evidence="2" id="KW-0964">Secreted</keyword>
<evidence type="ECO:0000256" key="8">
    <source>
        <dbReference type="SAM" id="MobiDB-lite"/>
    </source>
</evidence>
<keyword evidence="12" id="KW-1185">Reference proteome</keyword>
<dbReference type="GO" id="GO:0005576">
    <property type="term" value="C:extracellular region"/>
    <property type="evidence" value="ECO:0007669"/>
    <property type="project" value="UniProtKB-SubCell"/>
</dbReference>
<protein>
    <recommendedName>
        <fullName evidence="6">Phenoloxidase-activating factor 2</fullName>
    </recommendedName>
    <alternativeName>
        <fullName evidence="7">Prophenoloxidase-activating factor II</fullName>
    </alternativeName>
</protein>
<dbReference type="OMA" id="VNLPVWK"/>
<evidence type="ECO:0000256" key="9">
    <source>
        <dbReference type="SAM" id="SignalP"/>
    </source>
</evidence>
<feature type="signal peptide" evidence="9">
    <location>
        <begin position="1"/>
        <end position="23"/>
    </location>
</feature>
<dbReference type="Gene3D" id="2.40.10.10">
    <property type="entry name" value="Trypsin-like serine proteases"/>
    <property type="match status" value="1"/>
</dbReference>